<dbReference type="EMBL" id="CP000612">
    <property type="protein sequence ID" value="ABO48846.1"/>
    <property type="molecule type" value="Genomic_DNA"/>
</dbReference>
<dbReference type="KEGG" id="drm:Dred_0297"/>
<accession>A4J193</accession>
<dbReference type="HOGENOM" id="CLU_996687_0_0_9"/>
<sequence length="311" mass="36605">MITLKVQTYIKLIIKTKYSNLKWRYTIVRKNLFEKIDSKPISYLEEITRIEFLFSKDLVIGSRDLIGRQHRCTIEQYIDAFLFKNWKYRSTYLCIDEVRQDLKITERDLATAPTQEDLLAYFEFVANMLLLIKNRFNYSVFFYLNRDCLDILRENLTEVLEKINYKIVELDFDKIIIVARNENADAVAENFKDIGDKVIEYNRTILHGDIAGKREILLVLGDKFEPLRKTLKGHGFGDLESNIGFLLNSINIRHNNKEGTNKNKFVVSAKPEELEKWYDTTYELLLLAFLAVTYINKKTEIDNLKAIIAKK</sequence>
<dbReference type="eggNOG" id="ENOG5032ZB5">
    <property type="taxonomic scope" value="Bacteria"/>
</dbReference>
<protein>
    <submittedName>
        <fullName evidence="1">Uncharacterized protein</fullName>
    </submittedName>
</protein>
<organism evidence="1 2">
    <name type="scientific">Desulforamulus reducens (strain ATCC BAA-1160 / DSM 100696 / MI-1)</name>
    <name type="common">Desulfotomaculum reducens</name>
    <dbReference type="NCBI Taxonomy" id="349161"/>
    <lineage>
        <taxon>Bacteria</taxon>
        <taxon>Bacillati</taxon>
        <taxon>Bacillota</taxon>
        <taxon>Clostridia</taxon>
        <taxon>Eubacteriales</taxon>
        <taxon>Peptococcaceae</taxon>
        <taxon>Desulforamulus</taxon>
    </lineage>
</organism>
<reference evidence="1 2" key="1">
    <citation type="submission" date="2007-03" db="EMBL/GenBank/DDBJ databases">
        <title>Complete sequence of Desulfotomaculum reducens MI-1.</title>
        <authorList>
            <consortium name="US DOE Joint Genome Institute"/>
            <person name="Copeland A."/>
            <person name="Lucas S."/>
            <person name="Lapidus A."/>
            <person name="Barry K."/>
            <person name="Detter J.C."/>
            <person name="Glavina del Rio T."/>
            <person name="Hammon N."/>
            <person name="Israni S."/>
            <person name="Dalin E."/>
            <person name="Tice H."/>
            <person name="Pitluck S."/>
            <person name="Sims D."/>
            <person name="Brettin T."/>
            <person name="Bruce D."/>
            <person name="Han C."/>
            <person name="Tapia R."/>
            <person name="Schmutz J."/>
            <person name="Larimer F."/>
            <person name="Land M."/>
            <person name="Hauser L."/>
            <person name="Kyrpides N."/>
            <person name="Kim E."/>
            <person name="Tebo B.M."/>
            <person name="Richardson P."/>
        </authorList>
    </citation>
    <scope>NUCLEOTIDE SEQUENCE [LARGE SCALE GENOMIC DNA]</scope>
    <source>
        <strain evidence="1 2">MI-1</strain>
    </source>
</reference>
<dbReference type="AlphaFoldDB" id="A4J193"/>
<name>A4J193_DESRM</name>
<dbReference type="Proteomes" id="UP000001556">
    <property type="component" value="Chromosome"/>
</dbReference>
<keyword evidence="2" id="KW-1185">Reference proteome</keyword>
<gene>
    <name evidence="1" type="ordered locus">Dred_0297</name>
</gene>
<evidence type="ECO:0000313" key="1">
    <source>
        <dbReference type="EMBL" id="ABO48846.1"/>
    </source>
</evidence>
<proteinExistence type="predicted"/>
<evidence type="ECO:0000313" key="2">
    <source>
        <dbReference type="Proteomes" id="UP000001556"/>
    </source>
</evidence>